<evidence type="ECO:0000256" key="5">
    <source>
        <dbReference type="ARBA" id="ARBA00022989"/>
    </source>
</evidence>
<feature type="domain" description="Major facilitator superfamily (MFS) profile" evidence="8">
    <location>
        <begin position="232"/>
        <end position="430"/>
    </location>
</feature>
<gene>
    <name evidence="9" type="ORF">ETD86_18485</name>
</gene>
<dbReference type="SUPFAM" id="SSF103473">
    <property type="entry name" value="MFS general substrate transporter"/>
    <property type="match status" value="1"/>
</dbReference>
<dbReference type="PROSITE" id="PS50850">
    <property type="entry name" value="MFS"/>
    <property type="match status" value="1"/>
</dbReference>
<feature type="transmembrane region" description="Helical" evidence="7">
    <location>
        <begin position="59"/>
        <end position="83"/>
    </location>
</feature>
<evidence type="ECO:0000256" key="6">
    <source>
        <dbReference type="ARBA" id="ARBA00023136"/>
    </source>
</evidence>
<dbReference type="InterPro" id="IPR036259">
    <property type="entry name" value="MFS_trans_sf"/>
</dbReference>
<dbReference type="AlphaFoldDB" id="A0A5S4FIY9"/>
<feature type="transmembrane region" description="Helical" evidence="7">
    <location>
        <begin position="327"/>
        <end position="345"/>
    </location>
</feature>
<keyword evidence="3" id="KW-1003">Cell membrane</keyword>
<evidence type="ECO:0000313" key="9">
    <source>
        <dbReference type="EMBL" id="TMR20539.1"/>
    </source>
</evidence>
<evidence type="ECO:0000256" key="2">
    <source>
        <dbReference type="ARBA" id="ARBA00022448"/>
    </source>
</evidence>
<comment type="subcellular location">
    <subcellularLocation>
        <location evidence="1">Cell membrane</location>
        <topology evidence="1">Multi-pass membrane protein</topology>
    </subcellularLocation>
</comment>
<dbReference type="InterPro" id="IPR011701">
    <property type="entry name" value="MFS"/>
</dbReference>
<keyword evidence="4 7" id="KW-0812">Transmembrane</keyword>
<name>A0A5S4FIY9_9ACTN</name>
<dbReference type="Proteomes" id="UP000309128">
    <property type="component" value="Unassembled WGS sequence"/>
</dbReference>
<evidence type="ECO:0000256" key="3">
    <source>
        <dbReference type="ARBA" id="ARBA00022475"/>
    </source>
</evidence>
<dbReference type="OrthoDB" id="4204059at2"/>
<feature type="transmembrane region" description="Helical" evidence="7">
    <location>
        <begin position="299"/>
        <end position="321"/>
    </location>
</feature>
<keyword evidence="6 7" id="KW-0472">Membrane</keyword>
<feature type="transmembrane region" description="Helical" evidence="7">
    <location>
        <begin position="104"/>
        <end position="127"/>
    </location>
</feature>
<proteinExistence type="predicted"/>
<accession>A0A5S4FIY9</accession>
<evidence type="ECO:0000259" key="8">
    <source>
        <dbReference type="PROSITE" id="PS50850"/>
    </source>
</evidence>
<keyword evidence="2" id="KW-0813">Transport</keyword>
<evidence type="ECO:0000256" key="4">
    <source>
        <dbReference type="ARBA" id="ARBA00022692"/>
    </source>
</evidence>
<keyword evidence="5 7" id="KW-1133">Transmembrane helix</keyword>
<dbReference type="GO" id="GO:0022857">
    <property type="term" value="F:transmembrane transporter activity"/>
    <property type="evidence" value="ECO:0007669"/>
    <property type="project" value="InterPro"/>
</dbReference>
<feature type="transmembrane region" description="Helical" evidence="7">
    <location>
        <begin position="232"/>
        <end position="249"/>
    </location>
</feature>
<evidence type="ECO:0000313" key="10">
    <source>
        <dbReference type="Proteomes" id="UP000309128"/>
    </source>
</evidence>
<feature type="transmembrane region" description="Helical" evidence="7">
    <location>
        <begin position="357"/>
        <end position="376"/>
    </location>
</feature>
<feature type="transmembrane region" description="Helical" evidence="7">
    <location>
        <begin position="388"/>
        <end position="411"/>
    </location>
</feature>
<dbReference type="InterPro" id="IPR020846">
    <property type="entry name" value="MFS_dom"/>
</dbReference>
<dbReference type="Gene3D" id="1.20.1250.20">
    <property type="entry name" value="MFS general substrate transporter like domains"/>
    <property type="match status" value="2"/>
</dbReference>
<dbReference type="Pfam" id="PF07690">
    <property type="entry name" value="MFS_1"/>
    <property type="match status" value="2"/>
</dbReference>
<dbReference type="CDD" id="cd06173">
    <property type="entry name" value="MFS_MefA_like"/>
    <property type="match status" value="1"/>
</dbReference>
<evidence type="ECO:0000256" key="1">
    <source>
        <dbReference type="ARBA" id="ARBA00004651"/>
    </source>
</evidence>
<dbReference type="GO" id="GO:0005886">
    <property type="term" value="C:plasma membrane"/>
    <property type="evidence" value="ECO:0007669"/>
    <property type="project" value="UniProtKB-SubCell"/>
</dbReference>
<organism evidence="9 10">
    <name type="scientific">Nonomuraea turkmeniaca</name>
    <dbReference type="NCBI Taxonomy" id="103838"/>
    <lineage>
        <taxon>Bacteria</taxon>
        <taxon>Bacillati</taxon>
        <taxon>Actinomycetota</taxon>
        <taxon>Actinomycetes</taxon>
        <taxon>Streptosporangiales</taxon>
        <taxon>Streptosporangiaceae</taxon>
        <taxon>Nonomuraea</taxon>
    </lineage>
</organism>
<keyword evidence="10" id="KW-1185">Reference proteome</keyword>
<sequence length="430" mass="43556">MSVSDGSTGTEPRRASGLQLLRDSTGFRSLWSARVISVGGDALSLVALMLHVADTTGQAIAVSLLLLVGDFVPSLLSPIAGAISDRFDLKRVMIACELAQGMALLLIALSLPPLPLLLVLVGLRAIAGQVFLPASRAAIPGLVRDKDLETANATLGFGTNSAEALGPLAAAALFPFVGIRGVLLVDAASFLLAGAVLLRLRSLPPAPSPEGTKASLLADAKCGLGYIRSAKVVQVIALGFCAIVAFNGVDDVALVLLATESFAAGESAVGLLLGAVGIGLLLGYALTARYSARMSLVTLLVAGFAVNSAGNLLTGLAWAVAAAFTTQFIRGFGIAAMDVATNTMLQRLVPQGMLGRVFGNLYGAIGVAAALSYIAGGFLLDATSAPTTLLIAGGGGLLTTTLVALTLPGVLRKHTAGQDKDATETQGGTQ</sequence>
<dbReference type="RefSeq" id="WP_138667400.1">
    <property type="nucleotide sequence ID" value="NZ_VCKY01000056.1"/>
</dbReference>
<evidence type="ECO:0000256" key="7">
    <source>
        <dbReference type="SAM" id="Phobius"/>
    </source>
</evidence>
<feature type="transmembrane region" description="Helical" evidence="7">
    <location>
        <begin position="269"/>
        <end position="287"/>
    </location>
</feature>
<feature type="transmembrane region" description="Helical" evidence="7">
    <location>
        <begin position="173"/>
        <end position="198"/>
    </location>
</feature>
<reference evidence="9 10" key="1">
    <citation type="submission" date="2019-05" db="EMBL/GenBank/DDBJ databases">
        <title>Draft genome sequence of Nonomuraea turkmeniaca DSM 43926.</title>
        <authorList>
            <person name="Saricaoglu S."/>
            <person name="Isik K."/>
        </authorList>
    </citation>
    <scope>NUCLEOTIDE SEQUENCE [LARGE SCALE GENOMIC DNA]</scope>
    <source>
        <strain evidence="9 10">DSM 43926</strain>
    </source>
</reference>
<dbReference type="PANTHER" id="PTHR43266:SF2">
    <property type="entry name" value="MAJOR FACILITATOR SUPERFAMILY (MFS) PROFILE DOMAIN-CONTAINING PROTEIN"/>
    <property type="match status" value="1"/>
</dbReference>
<dbReference type="EMBL" id="VCKY01000056">
    <property type="protein sequence ID" value="TMR20539.1"/>
    <property type="molecule type" value="Genomic_DNA"/>
</dbReference>
<protein>
    <submittedName>
        <fullName evidence="9">MFS transporter</fullName>
    </submittedName>
</protein>
<feature type="transmembrane region" description="Helical" evidence="7">
    <location>
        <begin position="31"/>
        <end position="53"/>
    </location>
</feature>
<comment type="caution">
    <text evidence="9">The sequence shown here is derived from an EMBL/GenBank/DDBJ whole genome shotgun (WGS) entry which is preliminary data.</text>
</comment>
<dbReference type="PANTHER" id="PTHR43266">
    <property type="entry name" value="MACROLIDE-EFFLUX PROTEIN"/>
    <property type="match status" value="1"/>
</dbReference>